<organism evidence="1 2">
    <name type="scientific">Aphanomyces euteiches</name>
    <dbReference type="NCBI Taxonomy" id="100861"/>
    <lineage>
        <taxon>Eukaryota</taxon>
        <taxon>Sar</taxon>
        <taxon>Stramenopiles</taxon>
        <taxon>Oomycota</taxon>
        <taxon>Saprolegniomycetes</taxon>
        <taxon>Saprolegniales</taxon>
        <taxon>Verrucalvaceae</taxon>
        <taxon>Aphanomyces</taxon>
    </lineage>
</organism>
<proteinExistence type="predicted"/>
<evidence type="ECO:0000313" key="1">
    <source>
        <dbReference type="EMBL" id="KAF0740508.1"/>
    </source>
</evidence>
<gene>
    <name evidence="1" type="ORF">Ae201684_004054</name>
</gene>
<keyword evidence="2" id="KW-1185">Reference proteome</keyword>
<dbReference type="Proteomes" id="UP000481153">
    <property type="component" value="Unassembled WGS sequence"/>
</dbReference>
<dbReference type="AlphaFoldDB" id="A0A6G0XJW1"/>
<protein>
    <recommendedName>
        <fullName evidence="3">H15 domain-containing protein</fullName>
    </recommendedName>
</protein>
<evidence type="ECO:0000313" key="2">
    <source>
        <dbReference type="Proteomes" id="UP000481153"/>
    </source>
</evidence>
<comment type="caution">
    <text evidence="1">The sequence shown here is derived from an EMBL/GenBank/DDBJ whole genome shotgun (WGS) entry which is preliminary data.</text>
</comment>
<dbReference type="VEuPathDB" id="FungiDB:AeMF1_003426"/>
<dbReference type="EMBL" id="VJMJ01000051">
    <property type="protein sequence ID" value="KAF0740508.1"/>
    <property type="molecule type" value="Genomic_DNA"/>
</dbReference>
<evidence type="ECO:0008006" key="3">
    <source>
        <dbReference type="Google" id="ProtNLM"/>
    </source>
</evidence>
<reference evidence="1 2" key="1">
    <citation type="submission" date="2019-07" db="EMBL/GenBank/DDBJ databases">
        <title>Genomics analysis of Aphanomyces spp. identifies a new class of oomycete effector associated with host adaptation.</title>
        <authorList>
            <person name="Gaulin E."/>
        </authorList>
    </citation>
    <scope>NUCLEOTIDE SEQUENCE [LARGE SCALE GENOMIC DNA]</scope>
    <source>
        <strain evidence="1 2">ATCC 201684</strain>
    </source>
</reference>
<accession>A0A6G0XJW1</accession>
<name>A0A6G0XJW1_9STRA</name>
<sequence length="182" mass="20535">MKSKAKAPVAVPAAKRSTASKAKSLKDRILYIVKNSATLVSLPKIKKRLQEEFDLEPSTVLNTRVKKALQELIESDREDFGKVGGSYHGGEDSAAYLAHMGKAQAQQDEESHRAAGHVLCCYCNTWADSEFIDEDSVARGSKQKCENCKKTYWTWISDGYSYGHEVEYRYGDGYEDYKDCEW</sequence>